<evidence type="ECO:0000313" key="4">
    <source>
        <dbReference type="Proteomes" id="UP000186905"/>
    </source>
</evidence>
<dbReference type="GO" id="GO:0003700">
    <property type="term" value="F:DNA-binding transcription factor activity"/>
    <property type="evidence" value="ECO:0007669"/>
    <property type="project" value="InterPro"/>
</dbReference>
<dbReference type="CDD" id="cd01109">
    <property type="entry name" value="HTH_YyaN"/>
    <property type="match status" value="1"/>
</dbReference>
<gene>
    <name evidence="3" type="ORF">BIT28_19580</name>
</gene>
<organism evidence="3 4">
    <name type="scientific">Photobacterium proteolyticum</name>
    <dbReference type="NCBI Taxonomy" id="1903952"/>
    <lineage>
        <taxon>Bacteria</taxon>
        <taxon>Pseudomonadati</taxon>
        <taxon>Pseudomonadota</taxon>
        <taxon>Gammaproteobacteria</taxon>
        <taxon>Vibrionales</taxon>
        <taxon>Vibrionaceae</taxon>
        <taxon>Photobacterium</taxon>
    </lineage>
</organism>
<dbReference type="SMART" id="SM00422">
    <property type="entry name" value="HTH_MERR"/>
    <property type="match status" value="1"/>
</dbReference>
<evidence type="ECO:0000313" key="3">
    <source>
        <dbReference type="EMBL" id="OLQ74085.1"/>
    </source>
</evidence>
<dbReference type="AlphaFoldDB" id="A0A1Q9GI48"/>
<dbReference type="InterPro" id="IPR009061">
    <property type="entry name" value="DNA-bd_dom_put_sf"/>
</dbReference>
<name>A0A1Q9GI48_9GAMM</name>
<proteinExistence type="predicted"/>
<dbReference type="SUPFAM" id="SSF46955">
    <property type="entry name" value="Putative DNA-binding domain"/>
    <property type="match status" value="1"/>
</dbReference>
<dbReference type="PROSITE" id="PS50937">
    <property type="entry name" value="HTH_MERR_2"/>
    <property type="match status" value="1"/>
</dbReference>
<accession>A0A1Q9GI48</accession>
<dbReference type="InterPro" id="IPR047057">
    <property type="entry name" value="MerR_fam"/>
</dbReference>
<reference evidence="3 4" key="1">
    <citation type="submission" date="2016-09" db="EMBL/GenBank/DDBJ databases">
        <title>Photobacterium proteolyticum sp. nov. a protease producing bacterium isolated from ocean sediments of Laizhou Bay.</title>
        <authorList>
            <person name="Li Y."/>
        </authorList>
    </citation>
    <scope>NUCLEOTIDE SEQUENCE [LARGE SCALE GENOMIC DNA]</scope>
    <source>
        <strain evidence="3 4">13-12</strain>
    </source>
</reference>
<dbReference type="PANTHER" id="PTHR30204:SF98">
    <property type="entry name" value="HTH-TYPE TRANSCRIPTIONAL REGULATOR ADHR"/>
    <property type="match status" value="1"/>
</dbReference>
<dbReference type="Pfam" id="PF13411">
    <property type="entry name" value="MerR_1"/>
    <property type="match status" value="1"/>
</dbReference>
<dbReference type="PANTHER" id="PTHR30204">
    <property type="entry name" value="REDOX-CYCLING DRUG-SENSING TRANSCRIPTIONAL ACTIVATOR SOXR"/>
    <property type="match status" value="1"/>
</dbReference>
<dbReference type="Proteomes" id="UP000186905">
    <property type="component" value="Unassembled WGS sequence"/>
</dbReference>
<feature type="domain" description="HTH merR-type" evidence="2">
    <location>
        <begin position="1"/>
        <end position="69"/>
    </location>
</feature>
<sequence>MNIKDFSEVTSLSPHTLRYYEKIGLLLNIQRNPSGHRVYTSRDLEWAQFIVRLKDTGMPLDNILEYAQLRNLAERQTLLEAHRCNLRRRIDDELLHLKALDKKIDYYKNQKSP</sequence>
<evidence type="ECO:0000256" key="1">
    <source>
        <dbReference type="ARBA" id="ARBA00023125"/>
    </source>
</evidence>
<dbReference type="InterPro" id="IPR000551">
    <property type="entry name" value="MerR-type_HTH_dom"/>
</dbReference>
<dbReference type="OrthoDB" id="9808480at2"/>
<keyword evidence="4" id="KW-1185">Reference proteome</keyword>
<dbReference type="STRING" id="1903952.BIT28_19580"/>
<dbReference type="RefSeq" id="WP_075766024.1">
    <property type="nucleotide sequence ID" value="NZ_MJIL01000085.1"/>
</dbReference>
<dbReference type="Gene3D" id="1.10.1660.10">
    <property type="match status" value="1"/>
</dbReference>
<protein>
    <submittedName>
        <fullName evidence="3">MerR family transcriptional regulator</fullName>
    </submittedName>
</protein>
<dbReference type="GO" id="GO:0003677">
    <property type="term" value="F:DNA binding"/>
    <property type="evidence" value="ECO:0007669"/>
    <property type="project" value="UniProtKB-KW"/>
</dbReference>
<keyword evidence="1" id="KW-0238">DNA-binding</keyword>
<dbReference type="EMBL" id="MJIL01000085">
    <property type="protein sequence ID" value="OLQ74085.1"/>
    <property type="molecule type" value="Genomic_DNA"/>
</dbReference>
<evidence type="ECO:0000259" key="2">
    <source>
        <dbReference type="PROSITE" id="PS50937"/>
    </source>
</evidence>
<comment type="caution">
    <text evidence="3">The sequence shown here is derived from an EMBL/GenBank/DDBJ whole genome shotgun (WGS) entry which is preliminary data.</text>
</comment>